<sequence>MVSGSSKKFILLAGILLVVGYVTFVQDDRVGQLPHFGYGMGRLIPSKSQPSASDLSHATPSTRRPELSPIDGQPKAFRPTRPTMPSSPQKGTEQSPVEQRPSSTRPEQGFRPDLLDSEPLGTVHLPSGGDSGTSSPPLPDAPADAESPKPPSSYREVFSLSHSKGTYFEIEFPGYRIFNPNILPHPSKLDTWIVVAQKERGGDEFEAVELVCEAVFDDQKETLLCTTTPSALPVMSTVGGHCKGELEWFNGVAGPHDARVFYGPEVPYIIYGSRSGYTCFGQWIQDFRKLVGPDKHDTSAVSSSSNLFAIGTELRRPSSFGEFEKNWFVFWDKQGQMYAHFDLAPHRSFARLDFDGSIVGDDLGPATASTDGSCVAQYLAPHASEQGVDKGSGGTGKTSLHQATNSLLVTLCNRLDPTCKANEENTFIMAVVQQKFYYPYHNVYRPYVVLFRQTAPFALYAISQKPLWFHGHRKVSKHERRATGQTHSAGTAEELRTEPGPTRAEDQELPENQAEMFFVTSMSWKNHGQTYHGYLDDVLFLTFGIEDNRAGAIDVRAGDLLQDLGLCGEGMH</sequence>
<evidence type="ECO:0000313" key="3">
    <source>
        <dbReference type="Proteomes" id="UP001161757"/>
    </source>
</evidence>
<comment type="caution">
    <text evidence="2">The sequence shown here is derived from an EMBL/GenBank/DDBJ whole genome shotgun (WGS) entry which is preliminary data.</text>
</comment>
<dbReference type="Proteomes" id="UP001161757">
    <property type="component" value="Unassembled WGS sequence"/>
</dbReference>
<feature type="compositionally biased region" description="Low complexity" evidence="1">
    <location>
        <begin position="125"/>
        <end position="145"/>
    </location>
</feature>
<organism evidence="2 3">
    <name type="scientific">Exophiala dermatitidis</name>
    <name type="common">Black yeast-like fungus</name>
    <name type="synonym">Wangiella dermatitidis</name>
    <dbReference type="NCBI Taxonomy" id="5970"/>
    <lineage>
        <taxon>Eukaryota</taxon>
        <taxon>Fungi</taxon>
        <taxon>Dikarya</taxon>
        <taxon>Ascomycota</taxon>
        <taxon>Pezizomycotina</taxon>
        <taxon>Eurotiomycetes</taxon>
        <taxon>Chaetothyriomycetidae</taxon>
        <taxon>Chaetothyriales</taxon>
        <taxon>Herpotrichiellaceae</taxon>
        <taxon>Exophiala</taxon>
    </lineage>
</organism>
<feature type="compositionally biased region" description="Polar residues" evidence="1">
    <location>
        <begin position="83"/>
        <end position="106"/>
    </location>
</feature>
<proteinExistence type="predicted"/>
<feature type="region of interest" description="Disordered" evidence="1">
    <location>
        <begin position="478"/>
        <end position="509"/>
    </location>
</feature>
<feature type="compositionally biased region" description="Polar residues" evidence="1">
    <location>
        <begin position="47"/>
        <end position="62"/>
    </location>
</feature>
<reference evidence="2" key="1">
    <citation type="submission" date="2023-01" db="EMBL/GenBank/DDBJ databases">
        <title>Exophiala dermititidis isolated from Cystic Fibrosis Patient.</title>
        <authorList>
            <person name="Kurbessoian T."/>
            <person name="Crocker A."/>
            <person name="Murante D."/>
            <person name="Hogan D.A."/>
            <person name="Stajich J.E."/>
        </authorList>
    </citation>
    <scope>NUCLEOTIDE SEQUENCE</scope>
    <source>
        <strain evidence="2">Ex8</strain>
    </source>
</reference>
<dbReference type="AlphaFoldDB" id="A0AAN6F3Y9"/>
<evidence type="ECO:0000313" key="2">
    <source>
        <dbReference type="EMBL" id="KAJ8995929.1"/>
    </source>
</evidence>
<accession>A0AAN6F3Y9</accession>
<gene>
    <name evidence="2" type="ORF">HRR80_000677</name>
</gene>
<name>A0AAN6F3Y9_EXODE</name>
<feature type="region of interest" description="Disordered" evidence="1">
    <location>
        <begin position="47"/>
        <end position="156"/>
    </location>
</feature>
<evidence type="ECO:0000256" key="1">
    <source>
        <dbReference type="SAM" id="MobiDB-lite"/>
    </source>
</evidence>
<protein>
    <submittedName>
        <fullName evidence="2">Uncharacterized protein</fullName>
    </submittedName>
</protein>
<dbReference type="EMBL" id="JAJGCB010000001">
    <property type="protein sequence ID" value="KAJ8995929.1"/>
    <property type="molecule type" value="Genomic_DNA"/>
</dbReference>